<keyword evidence="2" id="KW-1185">Reference proteome</keyword>
<organism evidence="1 2">
    <name type="scientific">Pseudomonas shahriarae</name>
    <dbReference type="NCBI Taxonomy" id="2745512"/>
    <lineage>
        <taxon>Bacteria</taxon>
        <taxon>Pseudomonadati</taxon>
        <taxon>Pseudomonadota</taxon>
        <taxon>Gammaproteobacteria</taxon>
        <taxon>Pseudomonadales</taxon>
        <taxon>Pseudomonadaceae</taxon>
        <taxon>Pseudomonas</taxon>
    </lineage>
</organism>
<dbReference type="Proteomes" id="UP001148185">
    <property type="component" value="Unassembled WGS sequence"/>
</dbReference>
<gene>
    <name evidence="1" type="ORF">M5G27_27825</name>
</gene>
<dbReference type="EMBL" id="JAMDHA010000041">
    <property type="protein sequence ID" value="MDD1011284.1"/>
    <property type="molecule type" value="Genomic_DNA"/>
</dbReference>
<comment type="caution">
    <text evidence="1">The sequence shown here is derived from an EMBL/GenBank/DDBJ whole genome shotgun (WGS) entry which is preliminary data.</text>
</comment>
<proteinExistence type="predicted"/>
<evidence type="ECO:0000313" key="2">
    <source>
        <dbReference type="Proteomes" id="UP001148185"/>
    </source>
</evidence>
<sequence>MHLCEVHTTDAAIAAAIAYRKSKEERPRPGDHRVEAVLTAIEGGWFELPAGRDLCYTHSQYSRTANLVQNLPAVTNVQERSRSWSAMKRQQLGDGFSFVFGLPNTLPDIVQRTRGLPYGGPRRPLEFIAGRFRAVDLLQWLQDAVAIATQLNGLMDALEPEFMFDAQADIEKQVNHLAAHGQIHYLDKYLYALRRKFLWREEERWLREVKAGSISIREFDARVAARDGQREDDNRRHWLTVYEKIRQLASFMQYTGTYHHGTLTRRLRERFGRSVRLLREHSSGGLTLELDGGPSLGSGQQLEDGKVLVNFVCALADFVKGTPPDVHSYFAAVEKASTQLNPAFTPPTDMKRRIETIELQEAGLI</sequence>
<dbReference type="RefSeq" id="WP_273878283.1">
    <property type="nucleotide sequence ID" value="NZ_JAMDHA010000041.1"/>
</dbReference>
<reference evidence="1 2" key="1">
    <citation type="submission" date="2022-05" db="EMBL/GenBank/DDBJ databases">
        <title>Novel Pseudomonas spp. Isolated from a Rainbow Trout Aquaculture Facility.</title>
        <authorList>
            <person name="Testerman T."/>
            <person name="Graf J."/>
        </authorList>
    </citation>
    <scope>NUCLEOTIDE SEQUENCE [LARGE SCALE GENOMIC DNA]</scope>
    <source>
        <strain evidence="1 2">ID1042</strain>
    </source>
</reference>
<evidence type="ECO:0000313" key="1">
    <source>
        <dbReference type="EMBL" id="MDD1011284.1"/>
    </source>
</evidence>
<name>A0A9X4HFY1_9PSED</name>
<dbReference type="AlphaFoldDB" id="A0A9X4HFY1"/>
<protein>
    <submittedName>
        <fullName evidence="1">Uncharacterized protein</fullName>
    </submittedName>
</protein>
<accession>A0A9X4HFY1</accession>